<dbReference type="AlphaFoldDB" id="A0A4Q9KQL6"/>
<comment type="caution">
    <text evidence="2">The sequence shown here is derived from an EMBL/GenBank/DDBJ whole genome shotgun (WGS) entry which is preliminary data.</text>
</comment>
<dbReference type="PROSITE" id="PS50075">
    <property type="entry name" value="CARRIER"/>
    <property type="match status" value="1"/>
</dbReference>
<accession>A0A4Q9KQL6</accession>
<dbReference type="OrthoDB" id="5326335at2"/>
<gene>
    <name evidence="2" type="ORF">ET996_00615</name>
</gene>
<proteinExistence type="predicted"/>
<dbReference type="Pfam" id="PF00550">
    <property type="entry name" value="PP-binding"/>
    <property type="match status" value="1"/>
</dbReference>
<dbReference type="SUPFAM" id="SSF47336">
    <property type="entry name" value="ACP-like"/>
    <property type="match status" value="1"/>
</dbReference>
<organism evidence="2 3">
    <name type="scientific">Propioniciclava tarda</name>
    <dbReference type="NCBI Taxonomy" id="433330"/>
    <lineage>
        <taxon>Bacteria</taxon>
        <taxon>Bacillati</taxon>
        <taxon>Actinomycetota</taxon>
        <taxon>Actinomycetes</taxon>
        <taxon>Propionibacteriales</taxon>
        <taxon>Propionibacteriaceae</taxon>
        <taxon>Propioniciclava</taxon>
    </lineage>
</organism>
<keyword evidence="3" id="KW-1185">Reference proteome</keyword>
<dbReference type="Proteomes" id="UP000291933">
    <property type="component" value="Unassembled WGS sequence"/>
</dbReference>
<sequence length="76" mass="8682">MERLPTMDEFLSFVAKIMKVDPSQLSGETAYGSIPQWDSLMHLRLLGEIEDEYDVEIPIDEVPDIKTLADFFAYVA</sequence>
<dbReference type="EMBL" id="SDMR01000001">
    <property type="protein sequence ID" value="TBT96209.1"/>
    <property type="molecule type" value="Genomic_DNA"/>
</dbReference>
<evidence type="ECO:0000313" key="3">
    <source>
        <dbReference type="Proteomes" id="UP000291933"/>
    </source>
</evidence>
<protein>
    <submittedName>
        <fullName evidence="2">Acyl carrier protein</fullName>
    </submittedName>
</protein>
<dbReference type="InterPro" id="IPR009081">
    <property type="entry name" value="PP-bd_ACP"/>
</dbReference>
<dbReference type="Gene3D" id="1.10.1200.10">
    <property type="entry name" value="ACP-like"/>
    <property type="match status" value="1"/>
</dbReference>
<dbReference type="InterPro" id="IPR036736">
    <property type="entry name" value="ACP-like_sf"/>
</dbReference>
<reference evidence="2 3" key="1">
    <citation type="submission" date="2019-01" db="EMBL/GenBank/DDBJ databases">
        <title>Lactibacter flavus gen. nov., sp. nov., a novel bacterium of the family Propionibacteriaceae isolated from raw milk and dairy products.</title>
        <authorList>
            <person name="Huptas C."/>
            <person name="Wenning M."/>
            <person name="Breitenwieser F."/>
            <person name="Doll E."/>
            <person name="Von Neubeck M."/>
            <person name="Busse H.-J."/>
            <person name="Scherer S."/>
        </authorList>
    </citation>
    <scope>NUCLEOTIDE SEQUENCE [LARGE SCALE GENOMIC DNA]</scope>
    <source>
        <strain evidence="2 3">DSM 22130</strain>
    </source>
</reference>
<evidence type="ECO:0000313" key="2">
    <source>
        <dbReference type="EMBL" id="TBT96209.1"/>
    </source>
</evidence>
<name>A0A4Q9KQL6_PROTD</name>
<feature type="domain" description="Carrier" evidence="1">
    <location>
        <begin position="4"/>
        <end position="76"/>
    </location>
</feature>
<evidence type="ECO:0000259" key="1">
    <source>
        <dbReference type="PROSITE" id="PS50075"/>
    </source>
</evidence>